<evidence type="ECO:0000256" key="1">
    <source>
        <dbReference type="SAM" id="MobiDB-lite"/>
    </source>
</evidence>
<dbReference type="Proteomes" id="UP000585614">
    <property type="component" value="Unassembled WGS sequence"/>
</dbReference>
<sequence>MPRIPQLSAKTHSPGHVPVFSLLVERKKAAEGYEKIAERGGGKPPNGTFTGSRAGERPREPLRHPAELHNCCQEPFTSIVYHLWALHQKRKKAREKTVGLWPAFHRLSARGDQPEPSCKTCSLSLESSSPAFRI</sequence>
<evidence type="ECO:0000313" key="2">
    <source>
        <dbReference type="EMBL" id="KAF6333409.1"/>
    </source>
</evidence>
<dbReference type="AlphaFoldDB" id="A0A7J7W7K4"/>
<gene>
    <name evidence="2" type="ORF">mRhiFer1_008167</name>
</gene>
<reference evidence="2 3" key="1">
    <citation type="journal article" date="2020" name="Nature">
        <title>Six reference-quality genomes reveal evolution of bat adaptations.</title>
        <authorList>
            <person name="Jebb D."/>
            <person name="Huang Z."/>
            <person name="Pippel M."/>
            <person name="Hughes G.M."/>
            <person name="Lavrichenko K."/>
            <person name="Devanna P."/>
            <person name="Winkler S."/>
            <person name="Jermiin L.S."/>
            <person name="Skirmuntt E.C."/>
            <person name="Katzourakis A."/>
            <person name="Burkitt-Gray L."/>
            <person name="Ray D.A."/>
            <person name="Sullivan K.A.M."/>
            <person name="Roscito J.G."/>
            <person name="Kirilenko B.M."/>
            <person name="Davalos L.M."/>
            <person name="Corthals A.P."/>
            <person name="Power M.L."/>
            <person name="Jones G."/>
            <person name="Ransome R.D."/>
            <person name="Dechmann D.K.N."/>
            <person name="Locatelli A.G."/>
            <person name="Puechmaille S.J."/>
            <person name="Fedrigo O."/>
            <person name="Jarvis E.D."/>
            <person name="Hiller M."/>
            <person name="Vernes S.C."/>
            <person name="Myers E.W."/>
            <person name="Teeling E.C."/>
        </authorList>
    </citation>
    <scope>NUCLEOTIDE SEQUENCE [LARGE SCALE GENOMIC DNA]</scope>
    <source>
        <strain evidence="2">MRhiFer1</strain>
        <tissue evidence="2">Lung</tissue>
    </source>
</reference>
<feature type="region of interest" description="Disordered" evidence="1">
    <location>
        <begin position="35"/>
        <end position="60"/>
    </location>
</feature>
<dbReference type="EMBL" id="JACAGC010000011">
    <property type="protein sequence ID" value="KAF6333409.1"/>
    <property type="molecule type" value="Genomic_DNA"/>
</dbReference>
<accession>A0A7J7W7K4</accession>
<evidence type="ECO:0000313" key="3">
    <source>
        <dbReference type="Proteomes" id="UP000585614"/>
    </source>
</evidence>
<protein>
    <submittedName>
        <fullName evidence="2">Uncharacterized protein</fullName>
    </submittedName>
</protein>
<comment type="caution">
    <text evidence="2">The sequence shown here is derived from an EMBL/GenBank/DDBJ whole genome shotgun (WGS) entry which is preliminary data.</text>
</comment>
<proteinExistence type="predicted"/>
<organism evidence="2 3">
    <name type="scientific">Rhinolophus ferrumequinum</name>
    <name type="common">Greater horseshoe bat</name>
    <dbReference type="NCBI Taxonomy" id="59479"/>
    <lineage>
        <taxon>Eukaryota</taxon>
        <taxon>Metazoa</taxon>
        <taxon>Chordata</taxon>
        <taxon>Craniata</taxon>
        <taxon>Vertebrata</taxon>
        <taxon>Euteleostomi</taxon>
        <taxon>Mammalia</taxon>
        <taxon>Eutheria</taxon>
        <taxon>Laurasiatheria</taxon>
        <taxon>Chiroptera</taxon>
        <taxon>Yinpterochiroptera</taxon>
        <taxon>Rhinolophoidea</taxon>
        <taxon>Rhinolophidae</taxon>
        <taxon>Rhinolophinae</taxon>
        <taxon>Rhinolophus</taxon>
    </lineage>
</organism>
<name>A0A7J7W7K4_RHIFE</name>